<evidence type="ECO:0000313" key="6">
    <source>
        <dbReference type="Proteomes" id="UP000321598"/>
    </source>
</evidence>
<evidence type="ECO:0000313" key="4">
    <source>
        <dbReference type="EMBL" id="SUJ10518.1"/>
    </source>
</evidence>
<dbReference type="GO" id="GO:0010181">
    <property type="term" value="F:FMN binding"/>
    <property type="evidence" value="ECO:0007669"/>
    <property type="project" value="TreeGrafter"/>
</dbReference>
<gene>
    <name evidence="4" type="primary">ywrO</name>
    <name evidence="3" type="synonym">yrkL</name>
    <name evidence="4" type="ORF">NCTC12413_00461</name>
    <name evidence="3" type="ORF">SAR03_21710</name>
</gene>
<keyword evidence="6" id="KW-1185">Reference proteome</keyword>
<evidence type="ECO:0000256" key="1">
    <source>
        <dbReference type="ARBA" id="ARBA00023002"/>
    </source>
</evidence>
<dbReference type="InterPro" id="IPR029039">
    <property type="entry name" value="Flavoprotein-like_sf"/>
</dbReference>
<evidence type="ECO:0000313" key="3">
    <source>
        <dbReference type="EMBL" id="GEQ01134.1"/>
    </source>
</evidence>
<dbReference type="AlphaFoldDB" id="A0A2T7BSJ6"/>
<dbReference type="InterPro" id="IPR003680">
    <property type="entry name" value="Flavodoxin_fold"/>
</dbReference>
<keyword evidence="1 4" id="KW-0560">Oxidoreductase</keyword>
<feature type="domain" description="Flavodoxin-like fold" evidence="2">
    <location>
        <begin position="1"/>
        <end position="164"/>
    </location>
</feature>
<dbReference type="OrthoDB" id="9798454at2"/>
<dbReference type="RefSeq" id="WP_103388563.1">
    <property type="nucleotide sequence ID" value="NZ_AP019698.1"/>
</dbReference>
<sequence length="177" mass="20052">MSTLVIIAHPNMTQSKVNKAWKLALQQRDEVTVHDLYSIYPNEVIDIEAEQQLLEQYETIIFQFPLYWYSYPPLFKQYFDEVLEYGWAYGSTGDKLQGKQFAAAVSVGSAEEDYHAEGAVGYTLAQLLAPLDATSRFVGAKFIGAHALYGTFNVNEAQLNNNIADYFSFINQITQQV</sequence>
<dbReference type="SUPFAM" id="SSF52218">
    <property type="entry name" value="Flavoproteins"/>
    <property type="match status" value="1"/>
</dbReference>
<accession>A0A2T7BSJ6</accession>
<evidence type="ECO:0000313" key="5">
    <source>
        <dbReference type="Proteomes" id="UP000254956"/>
    </source>
</evidence>
<dbReference type="EMBL" id="BKAV01000027">
    <property type="protein sequence ID" value="GEQ01134.1"/>
    <property type="molecule type" value="Genomic_DNA"/>
</dbReference>
<dbReference type="Gene3D" id="3.40.50.360">
    <property type="match status" value="1"/>
</dbReference>
<dbReference type="GO" id="GO:0003955">
    <property type="term" value="F:NAD(P)H dehydrogenase (quinone) activity"/>
    <property type="evidence" value="ECO:0007669"/>
    <property type="project" value="TreeGrafter"/>
</dbReference>
<name>A0A2T7BSJ6_9STAP</name>
<dbReference type="Proteomes" id="UP000321598">
    <property type="component" value="Unassembled WGS sequence"/>
</dbReference>
<dbReference type="PANTHER" id="PTHR47307:SF1">
    <property type="entry name" value="GLUTATHIONE-REGULATED POTASSIUM-EFFLUX SYSTEM ANCILLARY PROTEIN KEFG"/>
    <property type="match status" value="1"/>
</dbReference>
<dbReference type="EC" id="1.6.99.-" evidence="4"/>
<dbReference type="EMBL" id="UGZE01000001">
    <property type="protein sequence ID" value="SUJ10518.1"/>
    <property type="molecule type" value="Genomic_DNA"/>
</dbReference>
<protein>
    <submittedName>
        <fullName evidence="3">NAD(P)H oxidoreductase YrkL</fullName>
    </submittedName>
    <submittedName>
        <fullName evidence="4">NADPH-quinone reductase</fullName>
        <ecNumber evidence="4">1.6.99.-</ecNumber>
    </submittedName>
</protein>
<reference evidence="3 6" key="2">
    <citation type="submission" date="2019-07" db="EMBL/GenBank/DDBJ databases">
        <title>Whole genome shotgun sequence of Staphylococcus arlettae NBRC 109765.</title>
        <authorList>
            <person name="Hosoyama A."/>
            <person name="Uohara A."/>
            <person name="Ohji S."/>
            <person name="Ichikawa N."/>
        </authorList>
    </citation>
    <scope>NUCLEOTIDE SEQUENCE [LARGE SCALE GENOMIC DNA]</scope>
    <source>
        <strain evidence="3 6">NBRC 109765</strain>
    </source>
</reference>
<organism evidence="4 5">
    <name type="scientific">Staphylococcus arlettae</name>
    <dbReference type="NCBI Taxonomy" id="29378"/>
    <lineage>
        <taxon>Bacteria</taxon>
        <taxon>Bacillati</taxon>
        <taxon>Bacillota</taxon>
        <taxon>Bacilli</taxon>
        <taxon>Bacillales</taxon>
        <taxon>Staphylococcaceae</taxon>
        <taxon>Staphylococcus</taxon>
    </lineage>
</organism>
<proteinExistence type="predicted"/>
<dbReference type="InterPro" id="IPR046980">
    <property type="entry name" value="KefG/KefF"/>
</dbReference>
<dbReference type="Pfam" id="PF02525">
    <property type="entry name" value="Flavodoxin_2"/>
    <property type="match status" value="1"/>
</dbReference>
<dbReference type="PANTHER" id="PTHR47307">
    <property type="entry name" value="GLUTATHIONE-REGULATED POTASSIUM-EFFLUX SYSTEM ANCILLARY PROTEIN KEFG"/>
    <property type="match status" value="1"/>
</dbReference>
<dbReference type="GeneID" id="97286809"/>
<dbReference type="Proteomes" id="UP000254956">
    <property type="component" value="Unassembled WGS sequence"/>
</dbReference>
<evidence type="ECO:0000259" key="2">
    <source>
        <dbReference type="Pfam" id="PF02525"/>
    </source>
</evidence>
<reference evidence="4 5" key="1">
    <citation type="submission" date="2018-06" db="EMBL/GenBank/DDBJ databases">
        <authorList>
            <consortium name="Pathogen Informatics"/>
            <person name="Doyle S."/>
        </authorList>
    </citation>
    <scope>NUCLEOTIDE SEQUENCE [LARGE SCALE GENOMIC DNA]</scope>
    <source>
        <strain evidence="4 5">NCTC12413</strain>
    </source>
</reference>
<dbReference type="STRING" id="1212545.SARL_03986"/>
<dbReference type="GO" id="GO:0009055">
    <property type="term" value="F:electron transfer activity"/>
    <property type="evidence" value="ECO:0007669"/>
    <property type="project" value="TreeGrafter"/>
</dbReference>